<evidence type="ECO:0000313" key="10">
    <source>
        <dbReference type="Proteomes" id="UP000018890"/>
    </source>
</evidence>
<evidence type="ECO:0000313" key="9">
    <source>
        <dbReference type="EMBL" id="GAE25115.1"/>
    </source>
</evidence>
<evidence type="ECO:0000256" key="2">
    <source>
        <dbReference type="ARBA" id="ARBA00007400"/>
    </source>
</evidence>
<dbReference type="GO" id="GO:0009246">
    <property type="term" value="P:enterobacterial common antigen biosynthetic process"/>
    <property type="evidence" value="ECO:0007669"/>
    <property type="project" value="TreeGrafter"/>
</dbReference>
<gene>
    <name evidence="9" type="ORF">JCM9140_1088</name>
</gene>
<reference evidence="9" key="1">
    <citation type="journal article" date="2014" name="Genome Announc.">
        <title>Draft Genome Sequences of Three Alkaliphilic Bacillus Strains, Bacillus wakoensis JCM 9140T, Bacillus akibai JCM 9157T, and Bacillus hemicellulosilyticus JCM 9152T.</title>
        <authorList>
            <person name="Yuki M."/>
            <person name="Oshima K."/>
            <person name="Suda W."/>
            <person name="Oshida Y."/>
            <person name="Kitamura K."/>
            <person name="Iida T."/>
            <person name="Hattori M."/>
            <person name="Ohkuma M."/>
        </authorList>
    </citation>
    <scope>NUCLEOTIDE SEQUENCE [LARGE SCALE GENOMIC DNA]</scope>
    <source>
        <strain evidence="9">JCM 9140</strain>
    </source>
</reference>
<organism evidence="9 10">
    <name type="scientific">Halalkalibacter wakoensis JCM 9140</name>
    <dbReference type="NCBI Taxonomy" id="1236970"/>
    <lineage>
        <taxon>Bacteria</taxon>
        <taxon>Bacillati</taxon>
        <taxon>Bacillota</taxon>
        <taxon>Bacilli</taxon>
        <taxon>Bacillales</taxon>
        <taxon>Bacillaceae</taxon>
        <taxon>Halalkalibacter</taxon>
    </lineage>
</organism>
<dbReference type="STRING" id="1236970.JCM9140_1088"/>
<feature type="transmembrane region" description="Helical" evidence="7">
    <location>
        <begin position="12"/>
        <end position="30"/>
    </location>
</feature>
<evidence type="ECO:0000256" key="4">
    <source>
        <dbReference type="ARBA" id="ARBA00022692"/>
    </source>
</evidence>
<feature type="transmembrane region" description="Helical" evidence="7">
    <location>
        <begin position="90"/>
        <end position="109"/>
    </location>
</feature>
<feature type="transmembrane region" description="Helical" evidence="7">
    <location>
        <begin position="50"/>
        <end position="69"/>
    </location>
</feature>
<dbReference type="OrthoDB" id="65129at2"/>
<sequence length="172" mass="20331">MEKKHLHEISFLRAIACLSIVLLHSIVWGMEYVGFLLNLPDFSERFLDSVTIFLYYGTPTFIFITAFILGYSYKEKRSISKGFLSKRLKFILIPYIFMGFMYASPYALLSFEQFALKSFLNIFIGDFHAYFVLIIFQFLFIVCSFQKMVRSCIPKKSHFVFVFNKRCIFIPF</sequence>
<keyword evidence="3" id="KW-1003">Cell membrane</keyword>
<keyword evidence="4 7" id="KW-0812">Transmembrane</keyword>
<evidence type="ECO:0000256" key="1">
    <source>
        <dbReference type="ARBA" id="ARBA00004651"/>
    </source>
</evidence>
<comment type="caution">
    <text evidence="9">The sequence shown here is derived from an EMBL/GenBank/DDBJ whole genome shotgun (WGS) entry which is preliminary data.</text>
</comment>
<dbReference type="Pfam" id="PF01757">
    <property type="entry name" value="Acyl_transf_3"/>
    <property type="match status" value="1"/>
</dbReference>
<dbReference type="GO" id="GO:0016413">
    <property type="term" value="F:O-acetyltransferase activity"/>
    <property type="evidence" value="ECO:0007669"/>
    <property type="project" value="TreeGrafter"/>
</dbReference>
<feature type="transmembrane region" description="Helical" evidence="7">
    <location>
        <begin position="129"/>
        <end position="149"/>
    </location>
</feature>
<evidence type="ECO:0000256" key="5">
    <source>
        <dbReference type="ARBA" id="ARBA00022989"/>
    </source>
</evidence>
<proteinExistence type="inferred from homology"/>
<evidence type="ECO:0000256" key="7">
    <source>
        <dbReference type="SAM" id="Phobius"/>
    </source>
</evidence>
<feature type="domain" description="Acyltransferase 3" evidence="8">
    <location>
        <begin position="7"/>
        <end position="162"/>
    </location>
</feature>
<accession>W4PZK4</accession>
<protein>
    <recommendedName>
        <fullName evidence="8">Acyltransferase 3 domain-containing protein</fullName>
    </recommendedName>
</protein>
<dbReference type="RefSeq" id="WP_052002063.1">
    <property type="nucleotide sequence ID" value="NZ_BAUT01000007.1"/>
</dbReference>
<dbReference type="PANTHER" id="PTHR40074">
    <property type="entry name" value="O-ACETYLTRANSFERASE WECH"/>
    <property type="match status" value="1"/>
</dbReference>
<dbReference type="EMBL" id="BAUT01000007">
    <property type="protein sequence ID" value="GAE25115.1"/>
    <property type="molecule type" value="Genomic_DNA"/>
</dbReference>
<dbReference type="Proteomes" id="UP000018890">
    <property type="component" value="Unassembled WGS sequence"/>
</dbReference>
<keyword evidence="10" id="KW-1185">Reference proteome</keyword>
<dbReference type="PANTHER" id="PTHR40074:SF2">
    <property type="entry name" value="O-ACETYLTRANSFERASE WECH"/>
    <property type="match status" value="1"/>
</dbReference>
<evidence type="ECO:0000256" key="3">
    <source>
        <dbReference type="ARBA" id="ARBA00022475"/>
    </source>
</evidence>
<evidence type="ECO:0000259" key="8">
    <source>
        <dbReference type="Pfam" id="PF01757"/>
    </source>
</evidence>
<evidence type="ECO:0000256" key="6">
    <source>
        <dbReference type="ARBA" id="ARBA00023136"/>
    </source>
</evidence>
<keyword evidence="5 7" id="KW-1133">Transmembrane helix</keyword>
<dbReference type="AlphaFoldDB" id="W4PZK4"/>
<comment type="subcellular location">
    <subcellularLocation>
        <location evidence="1">Cell membrane</location>
        <topology evidence="1">Multi-pass membrane protein</topology>
    </subcellularLocation>
</comment>
<dbReference type="GO" id="GO:0005886">
    <property type="term" value="C:plasma membrane"/>
    <property type="evidence" value="ECO:0007669"/>
    <property type="project" value="UniProtKB-SubCell"/>
</dbReference>
<dbReference type="InterPro" id="IPR002656">
    <property type="entry name" value="Acyl_transf_3_dom"/>
</dbReference>
<name>W4PZK4_9BACI</name>
<comment type="similarity">
    <text evidence="2">Belongs to the acyltransferase 3 family.</text>
</comment>
<keyword evidence="6 7" id="KW-0472">Membrane</keyword>